<reference evidence="2" key="1">
    <citation type="submission" date="2022-11" db="UniProtKB">
        <authorList>
            <consortium name="WormBaseParasite"/>
        </authorList>
    </citation>
    <scope>IDENTIFICATION</scope>
</reference>
<sequence>DEQKPSAPGPAAATNILKPSTFVVESKEVPMATTPFSFNFTPKTTSTPNTAGSPFASKPFSPSTGAPTFSSFLNTGSLSPFGSQSNTSNSSIFVGGLKSGSLFGSTGSQSPGLTFGDISKQGSFLDKSKFDTNNSFGARSIQLIAEETGGDTEVGNDESPEAFVPDQHYEPVIPLPPKIEVQTGEEGETKLFEAHGKLYINTPE</sequence>
<dbReference type="Proteomes" id="UP000887576">
    <property type="component" value="Unplaced"/>
</dbReference>
<accession>A0AC34RGQ8</accession>
<name>A0AC34RGQ8_9BILA</name>
<evidence type="ECO:0000313" key="1">
    <source>
        <dbReference type="Proteomes" id="UP000887576"/>
    </source>
</evidence>
<evidence type="ECO:0000313" key="2">
    <source>
        <dbReference type="WBParaSite" id="JU765_v2.g6718.t1"/>
    </source>
</evidence>
<organism evidence="1 2">
    <name type="scientific">Panagrolaimus sp. JU765</name>
    <dbReference type="NCBI Taxonomy" id="591449"/>
    <lineage>
        <taxon>Eukaryota</taxon>
        <taxon>Metazoa</taxon>
        <taxon>Ecdysozoa</taxon>
        <taxon>Nematoda</taxon>
        <taxon>Chromadorea</taxon>
        <taxon>Rhabditida</taxon>
        <taxon>Tylenchina</taxon>
        <taxon>Panagrolaimomorpha</taxon>
        <taxon>Panagrolaimoidea</taxon>
        <taxon>Panagrolaimidae</taxon>
        <taxon>Panagrolaimus</taxon>
    </lineage>
</organism>
<proteinExistence type="predicted"/>
<dbReference type="WBParaSite" id="JU765_v2.g6718.t1">
    <property type="protein sequence ID" value="JU765_v2.g6718.t1"/>
    <property type="gene ID" value="JU765_v2.g6718"/>
</dbReference>
<protein>
    <submittedName>
        <fullName evidence="2">RanBD1 domain-containing protein</fullName>
    </submittedName>
</protein>